<evidence type="ECO:0000313" key="2">
    <source>
        <dbReference type="EMBL" id="MBD7963913.1"/>
    </source>
</evidence>
<protein>
    <submittedName>
        <fullName evidence="2">GGDEF domain-containing protein</fullName>
    </submittedName>
</protein>
<proteinExistence type="predicted"/>
<dbReference type="PROSITE" id="PS50887">
    <property type="entry name" value="GGDEF"/>
    <property type="match status" value="1"/>
</dbReference>
<dbReference type="Proteomes" id="UP000603641">
    <property type="component" value="Unassembled WGS sequence"/>
</dbReference>
<dbReference type="InterPro" id="IPR029787">
    <property type="entry name" value="Nucleotide_cyclase"/>
</dbReference>
<dbReference type="SUPFAM" id="SSF55073">
    <property type="entry name" value="Nucleotide cyclase"/>
    <property type="match status" value="1"/>
</dbReference>
<name>A0ABR8SKH8_9BACL</name>
<dbReference type="Pfam" id="PF00990">
    <property type="entry name" value="GGDEF"/>
    <property type="match status" value="1"/>
</dbReference>
<dbReference type="InterPro" id="IPR046342">
    <property type="entry name" value="CBS_dom_sf"/>
</dbReference>
<dbReference type="PANTHER" id="PTHR45138">
    <property type="entry name" value="REGULATORY COMPONENTS OF SENSORY TRANSDUCTION SYSTEM"/>
    <property type="match status" value="1"/>
</dbReference>
<dbReference type="RefSeq" id="WP_191753309.1">
    <property type="nucleotide sequence ID" value="NZ_JACSQM010000003.1"/>
</dbReference>
<dbReference type="Gene3D" id="3.10.580.10">
    <property type="entry name" value="CBS-domain"/>
    <property type="match status" value="1"/>
</dbReference>
<dbReference type="InterPro" id="IPR043128">
    <property type="entry name" value="Rev_trsase/Diguanyl_cyclase"/>
</dbReference>
<accession>A0ABR8SKH8</accession>
<dbReference type="NCBIfam" id="TIGR00254">
    <property type="entry name" value="GGDEF"/>
    <property type="match status" value="1"/>
</dbReference>
<dbReference type="Gene3D" id="3.30.70.270">
    <property type="match status" value="1"/>
</dbReference>
<gene>
    <name evidence="2" type="ORF">H9648_07570</name>
</gene>
<evidence type="ECO:0000259" key="1">
    <source>
        <dbReference type="PROSITE" id="PS50887"/>
    </source>
</evidence>
<dbReference type="EMBL" id="JACSQM010000003">
    <property type="protein sequence ID" value="MBD7963913.1"/>
    <property type="molecule type" value="Genomic_DNA"/>
</dbReference>
<reference evidence="2 3" key="1">
    <citation type="submission" date="2020-08" db="EMBL/GenBank/DDBJ databases">
        <title>A Genomic Blueprint of the Chicken Gut Microbiome.</title>
        <authorList>
            <person name="Gilroy R."/>
            <person name="Ravi A."/>
            <person name="Getino M."/>
            <person name="Pursley I."/>
            <person name="Horton D.L."/>
            <person name="Alikhan N.-F."/>
            <person name="Baker D."/>
            <person name="Gharbi K."/>
            <person name="Hall N."/>
            <person name="Watson M."/>
            <person name="Adriaenssens E.M."/>
            <person name="Foster-Nyarko E."/>
            <person name="Jarju S."/>
            <person name="Secka A."/>
            <person name="Antonio M."/>
            <person name="Oren A."/>
            <person name="Chaudhuri R."/>
            <person name="La Ragione R.M."/>
            <person name="Hildebrand F."/>
            <person name="Pallen M.J."/>
        </authorList>
    </citation>
    <scope>NUCLEOTIDE SEQUENCE [LARGE SCALE GENOMIC DNA]</scope>
    <source>
        <strain evidence="2 3">Sa2CUA10</strain>
    </source>
</reference>
<dbReference type="InterPro" id="IPR000160">
    <property type="entry name" value="GGDEF_dom"/>
</dbReference>
<feature type="domain" description="GGDEF" evidence="1">
    <location>
        <begin position="163"/>
        <end position="312"/>
    </location>
</feature>
<organism evidence="2 3">
    <name type="scientific">Fictibacillus norfolkensis</name>
    <dbReference type="NCBI Taxonomy" id="2762233"/>
    <lineage>
        <taxon>Bacteria</taxon>
        <taxon>Bacillati</taxon>
        <taxon>Bacillota</taxon>
        <taxon>Bacilli</taxon>
        <taxon>Bacillales</taxon>
        <taxon>Fictibacillaceae</taxon>
        <taxon>Fictibacillus</taxon>
    </lineage>
</organism>
<dbReference type="PANTHER" id="PTHR45138:SF25">
    <property type="entry name" value="GGDEF DOMAIN PROTEIN"/>
    <property type="match status" value="1"/>
</dbReference>
<comment type="caution">
    <text evidence="2">The sequence shown here is derived from an EMBL/GenBank/DDBJ whole genome shotgun (WGS) entry which is preliminary data.</text>
</comment>
<dbReference type="CDD" id="cd01949">
    <property type="entry name" value="GGDEF"/>
    <property type="match status" value="1"/>
</dbReference>
<keyword evidence="3" id="KW-1185">Reference proteome</keyword>
<dbReference type="InterPro" id="IPR000644">
    <property type="entry name" value="CBS_dom"/>
</dbReference>
<dbReference type="SUPFAM" id="SSF54631">
    <property type="entry name" value="CBS-domain pair"/>
    <property type="match status" value="1"/>
</dbReference>
<dbReference type="InterPro" id="IPR050469">
    <property type="entry name" value="Diguanylate_Cyclase"/>
</dbReference>
<dbReference type="Pfam" id="PF00571">
    <property type="entry name" value="CBS"/>
    <property type="match status" value="1"/>
</dbReference>
<sequence>MITYIGNIIENAPIVNPETKSSEIDQLFKEHPNYDGIVVSDQKVPIGLVTRSQFYQKLGTLYGFNVYMGRPIKLIMNPNPLIVDFFTPLTEVSSLAMQRNQEQLYDNVIVTQDSELLGIVSIRHLLTQLADIQAKIATYLNPLTGLPGNKLIDEKLAELIEAEAFTLLYIDLDFFKAFNDTYGFQEGDRMIQKTASIIKKILSKENAFVGHIGGDDFIATLPHHAYIMACEELITAFNGTLQSFYNKIDWDSGFVFAENRNGVKENIPLVSLSIAVISNEKEVFRSVDEIINKATTLKKNCKQLHYSCYICN</sequence>
<evidence type="ECO:0000313" key="3">
    <source>
        <dbReference type="Proteomes" id="UP000603641"/>
    </source>
</evidence>
<dbReference type="SMART" id="SM00267">
    <property type="entry name" value="GGDEF"/>
    <property type="match status" value="1"/>
</dbReference>